<keyword evidence="2" id="KW-1133">Transmembrane helix</keyword>
<evidence type="ECO:0000313" key="3">
    <source>
        <dbReference type="EMBL" id="RCK71259.1"/>
    </source>
</evidence>
<comment type="caution">
    <text evidence="3">The sequence shown here is derived from an EMBL/GenBank/DDBJ whole genome shotgun (WGS) entry which is preliminary data.</text>
</comment>
<dbReference type="RefSeq" id="WP_114124962.1">
    <property type="nucleotide sequence ID" value="NZ_QOUI01000001.1"/>
</dbReference>
<dbReference type="Pfam" id="PF04186">
    <property type="entry name" value="FxsA"/>
    <property type="match status" value="1"/>
</dbReference>
<feature type="transmembrane region" description="Helical" evidence="2">
    <location>
        <begin position="12"/>
        <end position="34"/>
    </location>
</feature>
<proteinExistence type="predicted"/>
<evidence type="ECO:0000313" key="4">
    <source>
        <dbReference type="Proteomes" id="UP000252770"/>
    </source>
</evidence>
<reference evidence="3 4" key="1">
    <citation type="submission" date="2018-07" db="EMBL/GenBank/DDBJ databases">
        <title>Desertimonas flava gen. nov. sp. nov.</title>
        <authorList>
            <person name="Liu S."/>
        </authorList>
    </citation>
    <scope>NUCLEOTIDE SEQUENCE [LARGE SCALE GENOMIC DNA]</scope>
    <source>
        <strain evidence="3 4">16Sb5-5</strain>
    </source>
</reference>
<sequence length="178" mass="19413">MSVPTAQTRRPSGWRVLVPVLVLGLPVLEVWLLIQLVGLIGGWWTLLVVLLGMVLGVVLATRQGRRNWQQLARTLQSGQPPSDEIASGGLILLGGIALVVPGLVTDLVGLWLLLPPTRGLTVRWLDRWARARARRLGVDVDLVRARMDPANTVEGEVVDGPPPRRDDPTVIRGEVEEG</sequence>
<gene>
    <name evidence="3" type="ORF">DT076_02110</name>
</gene>
<keyword evidence="2" id="KW-0472">Membrane</keyword>
<evidence type="ECO:0000256" key="2">
    <source>
        <dbReference type="SAM" id="Phobius"/>
    </source>
</evidence>
<dbReference type="PANTHER" id="PTHR35335:SF1">
    <property type="entry name" value="UPF0716 PROTEIN FXSA"/>
    <property type="match status" value="1"/>
</dbReference>
<dbReference type="PANTHER" id="PTHR35335">
    <property type="entry name" value="UPF0716 PROTEIN FXSA"/>
    <property type="match status" value="1"/>
</dbReference>
<dbReference type="InterPro" id="IPR007313">
    <property type="entry name" value="FxsA"/>
</dbReference>
<dbReference type="AlphaFoldDB" id="A0A367Z0G3"/>
<feature type="compositionally biased region" description="Basic and acidic residues" evidence="1">
    <location>
        <begin position="162"/>
        <end position="178"/>
    </location>
</feature>
<protein>
    <submittedName>
        <fullName evidence="3">FxsA family protein</fullName>
    </submittedName>
</protein>
<evidence type="ECO:0000256" key="1">
    <source>
        <dbReference type="SAM" id="MobiDB-lite"/>
    </source>
</evidence>
<feature type="transmembrane region" description="Helical" evidence="2">
    <location>
        <begin position="40"/>
        <end position="60"/>
    </location>
</feature>
<keyword evidence="2" id="KW-0812">Transmembrane</keyword>
<keyword evidence="4" id="KW-1185">Reference proteome</keyword>
<dbReference type="NCBIfam" id="NF008528">
    <property type="entry name" value="PRK11463.1-2"/>
    <property type="match status" value="1"/>
</dbReference>
<accession>A0A367Z0G3</accession>
<dbReference type="EMBL" id="QOUI01000001">
    <property type="protein sequence ID" value="RCK71259.1"/>
    <property type="molecule type" value="Genomic_DNA"/>
</dbReference>
<feature type="region of interest" description="Disordered" evidence="1">
    <location>
        <begin position="153"/>
        <end position="178"/>
    </location>
</feature>
<organism evidence="3 4">
    <name type="scientific">Desertihabitans brevis</name>
    <dbReference type="NCBI Taxonomy" id="2268447"/>
    <lineage>
        <taxon>Bacteria</taxon>
        <taxon>Bacillati</taxon>
        <taxon>Actinomycetota</taxon>
        <taxon>Actinomycetes</taxon>
        <taxon>Propionibacteriales</taxon>
        <taxon>Propionibacteriaceae</taxon>
        <taxon>Desertihabitans</taxon>
    </lineage>
</organism>
<dbReference type="GO" id="GO:0016020">
    <property type="term" value="C:membrane"/>
    <property type="evidence" value="ECO:0007669"/>
    <property type="project" value="InterPro"/>
</dbReference>
<name>A0A367Z0G3_9ACTN</name>
<dbReference type="Proteomes" id="UP000252770">
    <property type="component" value="Unassembled WGS sequence"/>
</dbReference>
<feature type="transmembrane region" description="Helical" evidence="2">
    <location>
        <begin position="90"/>
        <end position="114"/>
    </location>
</feature>